<evidence type="ECO:0000313" key="2">
    <source>
        <dbReference type="Proteomes" id="UP000078540"/>
    </source>
</evidence>
<proteinExistence type="predicted"/>
<gene>
    <name evidence="1" type="ORF">ALC53_12125</name>
</gene>
<protein>
    <submittedName>
        <fullName evidence="1">Uncharacterized protein</fullName>
    </submittedName>
</protein>
<name>A0A195AZ65_9HYME</name>
<reference evidence="1 2" key="1">
    <citation type="submission" date="2015-09" db="EMBL/GenBank/DDBJ databases">
        <title>Atta colombica WGS genome.</title>
        <authorList>
            <person name="Nygaard S."/>
            <person name="Hu H."/>
            <person name="Boomsma J."/>
            <person name="Zhang G."/>
        </authorList>
    </citation>
    <scope>NUCLEOTIDE SEQUENCE [LARGE SCALE GENOMIC DNA]</scope>
    <source>
        <strain evidence="1">Treedump-2</strain>
        <tissue evidence="1">Whole body</tissue>
    </source>
</reference>
<organism evidence="1 2">
    <name type="scientific">Atta colombica</name>
    <dbReference type="NCBI Taxonomy" id="520822"/>
    <lineage>
        <taxon>Eukaryota</taxon>
        <taxon>Metazoa</taxon>
        <taxon>Ecdysozoa</taxon>
        <taxon>Arthropoda</taxon>
        <taxon>Hexapoda</taxon>
        <taxon>Insecta</taxon>
        <taxon>Pterygota</taxon>
        <taxon>Neoptera</taxon>
        <taxon>Endopterygota</taxon>
        <taxon>Hymenoptera</taxon>
        <taxon>Apocrita</taxon>
        <taxon>Aculeata</taxon>
        <taxon>Formicoidea</taxon>
        <taxon>Formicidae</taxon>
        <taxon>Myrmicinae</taxon>
        <taxon>Atta</taxon>
    </lineage>
</organism>
<accession>A0A195AZ65</accession>
<keyword evidence="2" id="KW-1185">Reference proteome</keyword>
<dbReference type="EMBL" id="KQ976698">
    <property type="protein sequence ID" value="KYM77496.1"/>
    <property type="molecule type" value="Genomic_DNA"/>
</dbReference>
<dbReference type="AlphaFoldDB" id="A0A195AZ65"/>
<dbReference type="Proteomes" id="UP000078540">
    <property type="component" value="Unassembled WGS sequence"/>
</dbReference>
<evidence type="ECO:0000313" key="1">
    <source>
        <dbReference type="EMBL" id="KYM77496.1"/>
    </source>
</evidence>
<sequence>MTIRNLHKWPLRSFPFLLHLSCLLFRCSSFLLTSFYSLYVCFLRVVELPGQWHEGGPSFLTVCMIFPRGPLALLPPTVPS</sequence>